<reference evidence="1 2" key="1">
    <citation type="journal article" date="2018" name="Science">
        <title>The opium poppy genome and morphinan production.</title>
        <authorList>
            <person name="Guo L."/>
            <person name="Winzer T."/>
            <person name="Yang X."/>
            <person name="Li Y."/>
            <person name="Ning Z."/>
            <person name="He Z."/>
            <person name="Teodor R."/>
            <person name="Lu Y."/>
            <person name="Bowser T.A."/>
            <person name="Graham I.A."/>
            <person name="Ye K."/>
        </authorList>
    </citation>
    <scope>NUCLEOTIDE SEQUENCE [LARGE SCALE GENOMIC DNA]</scope>
    <source>
        <strain evidence="2">cv. HN1</strain>
        <tissue evidence="1">Leaves</tissue>
    </source>
</reference>
<evidence type="ECO:0000313" key="1">
    <source>
        <dbReference type="EMBL" id="RZC80274.1"/>
    </source>
</evidence>
<name>A0A4Y7L403_PAPSO</name>
<gene>
    <name evidence="1" type="ORF">C5167_042852</name>
</gene>
<proteinExistence type="predicted"/>
<sequence>MELLFLIKYLFICTTSDSDLRLARMIQHNIVEGGKDLYFFVSHMDMAMDSEPGEAFNQYILLNLNSLIAQGDKAGMEAALCKGWQLQPLDFGNIH</sequence>
<accession>A0A4Y7L403</accession>
<dbReference type="AlphaFoldDB" id="A0A4Y7L403"/>
<dbReference type="Proteomes" id="UP000316621">
    <property type="component" value="Chromosome 10"/>
</dbReference>
<dbReference type="Gramene" id="RZC80274">
    <property type="protein sequence ID" value="RZC80274"/>
    <property type="gene ID" value="C5167_042852"/>
</dbReference>
<keyword evidence="2" id="KW-1185">Reference proteome</keyword>
<organism evidence="1 2">
    <name type="scientific">Papaver somniferum</name>
    <name type="common">Opium poppy</name>
    <dbReference type="NCBI Taxonomy" id="3469"/>
    <lineage>
        <taxon>Eukaryota</taxon>
        <taxon>Viridiplantae</taxon>
        <taxon>Streptophyta</taxon>
        <taxon>Embryophyta</taxon>
        <taxon>Tracheophyta</taxon>
        <taxon>Spermatophyta</taxon>
        <taxon>Magnoliopsida</taxon>
        <taxon>Ranunculales</taxon>
        <taxon>Papaveraceae</taxon>
        <taxon>Papaveroideae</taxon>
        <taxon>Papaver</taxon>
    </lineage>
</organism>
<evidence type="ECO:0000313" key="2">
    <source>
        <dbReference type="Proteomes" id="UP000316621"/>
    </source>
</evidence>
<protein>
    <submittedName>
        <fullName evidence="1">Uncharacterized protein</fullName>
    </submittedName>
</protein>
<dbReference type="EMBL" id="CM010724">
    <property type="protein sequence ID" value="RZC80274.1"/>
    <property type="molecule type" value="Genomic_DNA"/>
</dbReference>